<dbReference type="Gene3D" id="3.50.30.30">
    <property type="match status" value="1"/>
</dbReference>
<dbReference type="GO" id="GO:0004252">
    <property type="term" value="F:serine-type endopeptidase activity"/>
    <property type="evidence" value="ECO:0007669"/>
    <property type="project" value="InterPro"/>
</dbReference>
<protein>
    <recommendedName>
        <fullName evidence="5">CHRD domain-containing protein</fullName>
    </recommendedName>
</protein>
<comment type="caution">
    <text evidence="6">The sequence shown here is derived from an EMBL/GenBank/DDBJ whole genome shotgun (WGS) entry which is preliminary data.</text>
</comment>
<dbReference type="GO" id="GO:0006508">
    <property type="term" value="P:proteolysis"/>
    <property type="evidence" value="ECO:0007669"/>
    <property type="project" value="UniProtKB-KW"/>
</dbReference>
<evidence type="ECO:0000313" key="6">
    <source>
        <dbReference type="EMBL" id="KPV49775.1"/>
    </source>
</evidence>
<accession>A0A0P9CUY4</accession>
<comment type="caution">
    <text evidence="4">Lacks conserved residue(s) required for the propagation of feature annotation.</text>
</comment>
<dbReference type="PROSITE" id="PS00138">
    <property type="entry name" value="SUBTILASE_SER"/>
    <property type="match status" value="1"/>
</dbReference>
<keyword evidence="2" id="KW-0378">Hydrolase</keyword>
<dbReference type="EMBL" id="LJCR01001757">
    <property type="protein sequence ID" value="KPV49775.1"/>
    <property type="molecule type" value="Genomic_DNA"/>
</dbReference>
<keyword evidence="7" id="KW-1185">Reference proteome</keyword>
<evidence type="ECO:0000256" key="1">
    <source>
        <dbReference type="ARBA" id="ARBA00022670"/>
    </source>
</evidence>
<proteinExistence type="inferred from homology"/>
<feature type="non-terminal residue" evidence="6">
    <location>
        <position position="1"/>
    </location>
</feature>
<dbReference type="InterPro" id="IPR003137">
    <property type="entry name" value="PA_domain"/>
</dbReference>
<gene>
    <name evidence="6" type="ORF">SE17_30705</name>
</gene>
<feature type="domain" description="CHRD" evidence="5">
    <location>
        <begin position="405"/>
        <end position="510"/>
    </location>
</feature>
<dbReference type="PATRIC" id="fig|186479.3.peg.2888"/>
<dbReference type="InterPro" id="IPR010895">
    <property type="entry name" value="CHRD"/>
</dbReference>
<evidence type="ECO:0000313" key="7">
    <source>
        <dbReference type="Proteomes" id="UP000050509"/>
    </source>
</evidence>
<reference evidence="6 7" key="1">
    <citation type="submission" date="2015-09" db="EMBL/GenBank/DDBJ databases">
        <title>Draft genome sequence of Kouleothrix aurantiaca JCM 19913.</title>
        <authorList>
            <person name="Hemp J."/>
        </authorList>
    </citation>
    <scope>NUCLEOTIDE SEQUENCE [LARGE SCALE GENOMIC DNA]</scope>
    <source>
        <strain evidence="6 7">COM-B</strain>
    </source>
</reference>
<name>A0A0P9CUY4_9CHLR</name>
<dbReference type="SUPFAM" id="SSF52743">
    <property type="entry name" value="Subtilisin-like"/>
    <property type="match status" value="1"/>
</dbReference>
<dbReference type="InterPro" id="IPR036852">
    <property type="entry name" value="Peptidase_S8/S53_dom_sf"/>
</dbReference>
<keyword evidence="3" id="KW-0720">Serine protease</keyword>
<dbReference type="Pfam" id="PF07452">
    <property type="entry name" value="CHRD"/>
    <property type="match status" value="1"/>
</dbReference>
<dbReference type="InterPro" id="IPR045051">
    <property type="entry name" value="SBT"/>
</dbReference>
<sequence>ASADGVISVAAANQPDALLDGIAVIAGPQAVNGTTQPASFSVAYDWAGEPDVSGAVYYPATNRNGCTSWAGADATNISGKIVLMDWSENTATCGGSVARTGRVTAAGGIGAIIVDNSDVFDLAITGSSVIPAVSMPKSIGDLLKANLSGLQVRFSGSLAGSTIFSDARAADVIASFSSRGPRLGGMLKPDIAAPGVNIFSALVGSGDEGQALNGTSMAAPHVAGAMALLRQLHPGWSVAELKALAMNTTTNTVRADAAADSQTLEPSRAGAGRIDVASAAAESVIAFDSARPTNVSVSFGNVDVRGTASLTRNVTVRNKGASSATFNLGYAPAATTPGVSYSVSPATITLAAGASTTVQVQLHADAAQMTHAVLPTVPTTQNDDARNWVPEASGYLTLTPPAATRPFTANVRGYFENPQTDSGVSATGLFTFTAATNALDYSIRFSQPFTVTMGHIHRGAAGVNGGVAVPLTGAGTISTLSGSTTLGASDVALLLKGELYVNFHTVAHPG</sequence>
<evidence type="ECO:0000259" key="5">
    <source>
        <dbReference type="SMART" id="SM00754"/>
    </source>
</evidence>
<evidence type="ECO:0000256" key="3">
    <source>
        <dbReference type="ARBA" id="ARBA00022825"/>
    </source>
</evidence>
<dbReference type="InterPro" id="IPR023828">
    <property type="entry name" value="Peptidase_S8_Ser-AS"/>
</dbReference>
<evidence type="ECO:0000256" key="4">
    <source>
        <dbReference type="PROSITE-ProRule" id="PRU01240"/>
    </source>
</evidence>
<dbReference type="PANTHER" id="PTHR10795">
    <property type="entry name" value="PROPROTEIN CONVERTASE SUBTILISIN/KEXIN"/>
    <property type="match status" value="1"/>
</dbReference>
<dbReference type="InterPro" id="IPR013783">
    <property type="entry name" value="Ig-like_fold"/>
</dbReference>
<evidence type="ECO:0000256" key="2">
    <source>
        <dbReference type="ARBA" id="ARBA00022801"/>
    </source>
</evidence>
<dbReference type="Proteomes" id="UP000050509">
    <property type="component" value="Unassembled WGS sequence"/>
</dbReference>
<keyword evidence="1" id="KW-0645">Protease</keyword>
<organism evidence="6 7">
    <name type="scientific">Kouleothrix aurantiaca</name>
    <dbReference type="NCBI Taxonomy" id="186479"/>
    <lineage>
        <taxon>Bacteria</taxon>
        <taxon>Bacillati</taxon>
        <taxon>Chloroflexota</taxon>
        <taxon>Chloroflexia</taxon>
        <taxon>Chloroflexales</taxon>
        <taxon>Roseiflexineae</taxon>
        <taxon>Roseiflexaceae</taxon>
        <taxon>Kouleothrix</taxon>
    </lineage>
</organism>
<feature type="non-terminal residue" evidence="6">
    <location>
        <position position="510"/>
    </location>
</feature>
<dbReference type="Pfam" id="PF00082">
    <property type="entry name" value="Peptidase_S8"/>
    <property type="match status" value="1"/>
</dbReference>
<dbReference type="Gene3D" id="3.40.50.200">
    <property type="entry name" value="Peptidase S8/S53 domain"/>
    <property type="match status" value="1"/>
</dbReference>
<dbReference type="PROSITE" id="PS51892">
    <property type="entry name" value="SUBTILASE"/>
    <property type="match status" value="1"/>
</dbReference>
<dbReference type="SMART" id="SM00754">
    <property type="entry name" value="CHRD"/>
    <property type="match status" value="1"/>
</dbReference>
<dbReference type="Gene3D" id="2.60.40.10">
    <property type="entry name" value="Immunoglobulins"/>
    <property type="match status" value="1"/>
</dbReference>
<dbReference type="Pfam" id="PF02225">
    <property type="entry name" value="PA"/>
    <property type="match status" value="1"/>
</dbReference>
<dbReference type="InterPro" id="IPR000209">
    <property type="entry name" value="Peptidase_S8/S53_dom"/>
</dbReference>
<dbReference type="AlphaFoldDB" id="A0A0P9CUY4"/>
<comment type="similarity">
    <text evidence="4">Belongs to the peptidase S8 family.</text>
</comment>